<dbReference type="STRING" id="440514.SAMN04488010_1182"/>
<feature type="transmembrane region" description="Helical" evidence="1">
    <location>
        <begin position="12"/>
        <end position="31"/>
    </location>
</feature>
<evidence type="ECO:0000313" key="3">
    <source>
        <dbReference type="Proteomes" id="UP000199462"/>
    </source>
</evidence>
<evidence type="ECO:0008006" key="4">
    <source>
        <dbReference type="Google" id="ProtNLM"/>
    </source>
</evidence>
<keyword evidence="1" id="KW-0812">Transmembrane</keyword>
<feature type="transmembrane region" description="Helical" evidence="1">
    <location>
        <begin position="93"/>
        <end position="114"/>
    </location>
</feature>
<dbReference type="Proteomes" id="UP000199462">
    <property type="component" value="Unassembled WGS sequence"/>
</dbReference>
<evidence type="ECO:0000256" key="1">
    <source>
        <dbReference type="SAM" id="Phobius"/>
    </source>
</evidence>
<dbReference type="AlphaFoldDB" id="A0A1I6I6C4"/>
<feature type="transmembrane region" description="Helical" evidence="1">
    <location>
        <begin position="209"/>
        <end position="233"/>
    </location>
</feature>
<reference evidence="3" key="1">
    <citation type="submission" date="2016-10" db="EMBL/GenBank/DDBJ databases">
        <authorList>
            <person name="Varghese N."/>
            <person name="Submissions S."/>
        </authorList>
    </citation>
    <scope>NUCLEOTIDE SEQUENCE [LARGE SCALE GENOMIC DNA]</scope>
    <source>
        <strain evidence="3">DSM 19891</strain>
    </source>
</reference>
<dbReference type="EMBL" id="FOYX01000001">
    <property type="protein sequence ID" value="SFR62214.1"/>
    <property type="molecule type" value="Genomic_DNA"/>
</dbReference>
<feature type="transmembrane region" description="Helical" evidence="1">
    <location>
        <begin position="414"/>
        <end position="431"/>
    </location>
</feature>
<accession>A0A1I6I6C4</accession>
<organism evidence="2 3">
    <name type="scientific">Maribacter stanieri</name>
    <dbReference type="NCBI Taxonomy" id="440514"/>
    <lineage>
        <taxon>Bacteria</taxon>
        <taxon>Pseudomonadati</taxon>
        <taxon>Bacteroidota</taxon>
        <taxon>Flavobacteriia</taxon>
        <taxon>Flavobacteriales</taxon>
        <taxon>Flavobacteriaceae</taxon>
        <taxon>Maribacter</taxon>
    </lineage>
</organism>
<feature type="transmembrane region" description="Helical" evidence="1">
    <location>
        <begin position="158"/>
        <end position="174"/>
    </location>
</feature>
<keyword evidence="1" id="KW-0472">Membrane</keyword>
<name>A0A1I6I6C4_9FLAO</name>
<feature type="transmembrane region" description="Helical" evidence="1">
    <location>
        <begin position="386"/>
        <end position="407"/>
    </location>
</feature>
<feature type="transmembrane region" description="Helical" evidence="1">
    <location>
        <begin position="51"/>
        <end position="72"/>
    </location>
</feature>
<sequence length="477" mass="55420">MVFSYFFKEEYIRLFPFAFLMYLSMFMYRFLPLIATLAEGKPITYGFERPYQTFISEIILFLVSSIAFYFACNPNKVSFQNNLIKKTLQKVNFYEINIRIIWAMGLIGFIIKAYNLSTGAAEYGDVAGKFLIGLEYLMFAPICLLFPDLIKLKYKHKKIVWAYSILVIILNIASNKRHLIITPIGTIGLLFFLHVILKNINLTKLISPFKLIGGGILIILVLNMLSNLSTAMLHTRDVMLYNAEQRNNADKLKAFEKTIEILQNKSLMARLKEKKNKKEYKPLTNYHQDWSEHYVDNFLLARYANMRITDETLYLAEKKGYANKQMLDLLKNGIIGQLPSTILKFFDINYNKSLFEFSRGDVLSGKSLGGYRVTSHVGDGLVTFGYWYFPLQAIVFFIVFKLLNTFVYYNRNNLKYAPLAIMSIFSFLGMFRNANGISSDISYIMRGFLQNIVTYMIIYMIIRKIFQIISPKYNLTQ</sequence>
<feature type="transmembrane region" description="Helical" evidence="1">
    <location>
        <begin position="180"/>
        <end position="197"/>
    </location>
</feature>
<proteinExistence type="predicted"/>
<protein>
    <recommendedName>
        <fullName evidence="4">O-antigen polysaccharide polymerase Wzy</fullName>
    </recommendedName>
</protein>
<feature type="transmembrane region" description="Helical" evidence="1">
    <location>
        <begin position="126"/>
        <end position="146"/>
    </location>
</feature>
<gene>
    <name evidence="2" type="ORF">SAMN04488010_1182</name>
</gene>
<keyword evidence="3" id="KW-1185">Reference proteome</keyword>
<keyword evidence="1" id="KW-1133">Transmembrane helix</keyword>
<feature type="transmembrane region" description="Helical" evidence="1">
    <location>
        <begin position="443"/>
        <end position="462"/>
    </location>
</feature>
<evidence type="ECO:0000313" key="2">
    <source>
        <dbReference type="EMBL" id="SFR62214.1"/>
    </source>
</evidence>